<name>A0A7Y9EK15_9ACTN</name>
<evidence type="ECO:0000313" key="2">
    <source>
        <dbReference type="EMBL" id="NYD48976.1"/>
    </source>
</evidence>
<dbReference type="Proteomes" id="UP000529783">
    <property type="component" value="Unassembled WGS sequence"/>
</dbReference>
<dbReference type="RefSeq" id="WP_179845794.1">
    <property type="nucleotide sequence ID" value="NZ_JACCBA010000001.1"/>
</dbReference>
<dbReference type="AlphaFoldDB" id="A0A7Y9EK15"/>
<organism evidence="2 3">
    <name type="scientific">Actinomadura luteofluorescens</name>
    <dbReference type="NCBI Taxonomy" id="46163"/>
    <lineage>
        <taxon>Bacteria</taxon>
        <taxon>Bacillati</taxon>
        <taxon>Actinomycetota</taxon>
        <taxon>Actinomycetes</taxon>
        <taxon>Streptosporangiales</taxon>
        <taxon>Thermomonosporaceae</taxon>
        <taxon>Actinomadura</taxon>
    </lineage>
</organism>
<evidence type="ECO:0000313" key="3">
    <source>
        <dbReference type="Proteomes" id="UP000529783"/>
    </source>
</evidence>
<protein>
    <submittedName>
        <fullName evidence="2">Uncharacterized protein</fullName>
    </submittedName>
</protein>
<comment type="caution">
    <text evidence="2">The sequence shown here is derived from an EMBL/GenBank/DDBJ whole genome shotgun (WGS) entry which is preliminary data.</text>
</comment>
<proteinExistence type="predicted"/>
<keyword evidence="1" id="KW-0472">Membrane</keyword>
<dbReference type="EMBL" id="JACCBA010000001">
    <property type="protein sequence ID" value="NYD48976.1"/>
    <property type="molecule type" value="Genomic_DNA"/>
</dbReference>
<feature type="transmembrane region" description="Helical" evidence="1">
    <location>
        <begin position="163"/>
        <end position="182"/>
    </location>
</feature>
<keyword evidence="1" id="KW-0812">Transmembrane</keyword>
<feature type="transmembrane region" description="Helical" evidence="1">
    <location>
        <begin position="88"/>
        <end position="110"/>
    </location>
</feature>
<reference evidence="2 3" key="1">
    <citation type="submission" date="2020-07" db="EMBL/GenBank/DDBJ databases">
        <title>Sequencing the genomes of 1000 actinobacteria strains.</title>
        <authorList>
            <person name="Klenk H.-P."/>
        </authorList>
    </citation>
    <scope>NUCLEOTIDE SEQUENCE [LARGE SCALE GENOMIC DNA]</scope>
    <source>
        <strain evidence="2 3">DSM 40398</strain>
    </source>
</reference>
<gene>
    <name evidence="2" type="ORF">BJY14_004959</name>
</gene>
<keyword evidence="3" id="KW-1185">Reference proteome</keyword>
<keyword evidence="1" id="KW-1133">Transmembrane helix</keyword>
<sequence length="188" mass="20874">MKVGADDPAAAFTVQEVAGLRDVEELVDTAMARTRYEDGYVESITVTRGVSAPEINVAVSSPRGRRGRLHGRRTIHEGEPRMRPRRSVLIALLVMVPITAFIAYISIILFPIQAQLAAPWLCDAPYSDLFVVADRVNKGTNHTMYCAGPRGERREVGWPGPQLPLWGVYYLVMAPIAGLIVYRRTRGR</sequence>
<accession>A0A7Y9EK15</accession>
<evidence type="ECO:0000256" key="1">
    <source>
        <dbReference type="SAM" id="Phobius"/>
    </source>
</evidence>